<dbReference type="SUPFAM" id="SSF51182">
    <property type="entry name" value="RmlC-like cupins"/>
    <property type="match status" value="1"/>
</dbReference>
<dbReference type="Proteomes" id="UP000318801">
    <property type="component" value="Unassembled WGS sequence"/>
</dbReference>
<reference evidence="3 4" key="1">
    <citation type="submission" date="2019-06" db="EMBL/GenBank/DDBJ databases">
        <authorList>
            <person name="Li M."/>
        </authorList>
    </citation>
    <scope>NUCLEOTIDE SEQUENCE [LARGE SCALE GENOMIC DNA]</scope>
    <source>
        <strain evidence="3 4">BGMRC2036</strain>
    </source>
</reference>
<proteinExistence type="predicted"/>
<dbReference type="CDD" id="cd02209">
    <property type="entry name" value="cupin_XRE_C"/>
    <property type="match status" value="1"/>
</dbReference>
<dbReference type="OrthoDB" id="9814751at2"/>
<feature type="domain" description="HTH cro/C1-type" evidence="2">
    <location>
        <begin position="23"/>
        <end position="77"/>
    </location>
</feature>
<dbReference type="InterPro" id="IPR013096">
    <property type="entry name" value="Cupin_2"/>
</dbReference>
<dbReference type="GO" id="GO:0003677">
    <property type="term" value="F:DNA binding"/>
    <property type="evidence" value="ECO:0007669"/>
    <property type="project" value="UniProtKB-KW"/>
</dbReference>
<dbReference type="SMART" id="SM00530">
    <property type="entry name" value="HTH_XRE"/>
    <property type="match status" value="1"/>
</dbReference>
<dbReference type="InterPro" id="IPR050807">
    <property type="entry name" value="TransReg_Diox_bact_type"/>
</dbReference>
<accession>A0A506UCC4</accession>
<dbReference type="Pfam" id="PF07883">
    <property type="entry name" value="Cupin_2"/>
    <property type="match status" value="1"/>
</dbReference>
<dbReference type="GO" id="GO:0003700">
    <property type="term" value="F:DNA-binding transcription factor activity"/>
    <property type="evidence" value="ECO:0007669"/>
    <property type="project" value="TreeGrafter"/>
</dbReference>
<gene>
    <name evidence="3" type="ORF">FJU08_07405</name>
</gene>
<evidence type="ECO:0000259" key="2">
    <source>
        <dbReference type="PROSITE" id="PS50943"/>
    </source>
</evidence>
<dbReference type="CDD" id="cd00093">
    <property type="entry name" value="HTH_XRE"/>
    <property type="match status" value="1"/>
</dbReference>
<keyword evidence="4" id="KW-1185">Reference proteome</keyword>
<dbReference type="Gene3D" id="2.60.120.10">
    <property type="entry name" value="Jelly Rolls"/>
    <property type="match status" value="1"/>
</dbReference>
<dbReference type="SUPFAM" id="SSF47413">
    <property type="entry name" value="lambda repressor-like DNA-binding domains"/>
    <property type="match status" value="1"/>
</dbReference>
<dbReference type="PROSITE" id="PS50943">
    <property type="entry name" value="HTH_CROC1"/>
    <property type="match status" value="1"/>
</dbReference>
<protein>
    <submittedName>
        <fullName evidence="3">Helix-turn-helix domain-containing protein</fullName>
    </submittedName>
</protein>
<organism evidence="3 4">
    <name type="scientific">Martelella alba</name>
    <dbReference type="NCBI Taxonomy" id="2590451"/>
    <lineage>
        <taxon>Bacteria</taxon>
        <taxon>Pseudomonadati</taxon>
        <taxon>Pseudomonadota</taxon>
        <taxon>Alphaproteobacteria</taxon>
        <taxon>Hyphomicrobiales</taxon>
        <taxon>Aurantimonadaceae</taxon>
        <taxon>Martelella</taxon>
    </lineage>
</organism>
<dbReference type="Pfam" id="PF01381">
    <property type="entry name" value="HTH_3"/>
    <property type="match status" value="1"/>
</dbReference>
<evidence type="ECO:0000313" key="4">
    <source>
        <dbReference type="Proteomes" id="UP000318801"/>
    </source>
</evidence>
<comment type="caution">
    <text evidence="3">The sequence shown here is derived from an EMBL/GenBank/DDBJ whole genome shotgun (WGS) entry which is preliminary data.</text>
</comment>
<evidence type="ECO:0000313" key="3">
    <source>
        <dbReference type="EMBL" id="TPW31570.1"/>
    </source>
</evidence>
<keyword evidence="1" id="KW-0238">DNA-binding</keyword>
<evidence type="ECO:0000256" key="1">
    <source>
        <dbReference type="ARBA" id="ARBA00023125"/>
    </source>
</evidence>
<dbReference type="GO" id="GO:0005829">
    <property type="term" value="C:cytosol"/>
    <property type="evidence" value="ECO:0007669"/>
    <property type="project" value="TreeGrafter"/>
</dbReference>
<sequence>MGENGGQGRRHSRHSDQALAMTVRQLRQDEGLSMAELAEKSGLAPSTLSKIENGQMSPTYETILSLAAGLGVDVSELFAHKPSAPISGRRAITRKDGGAKMETQHYEYELLCADIANKKLVPLLTKVNARSVEEFVPFSTHAGEEFIYVLDGRLTLFTELYAPSELEAGDSCYFDSMMGHALVSTSEQPATILWVCSNVVSPLRG</sequence>
<name>A0A506UCC4_9HYPH</name>
<dbReference type="PANTHER" id="PTHR46797">
    <property type="entry name" value="HTH-TYPE TRANSCRIPTIONAL REGULATOR"/>
    <property type="match status" value="1"/>
</dbReference>
<dbReference type="PANTHER" id="PTHR46797:SF20">
    <property type="entry name" value="BLR4304 PROTEIN"/>
    <property type="match status" value="1"/>
</dbReference>
<dbReference type="InterPro" id="IPR014710">
    <property type="entry name" value="RmlC-like_jellyroll"/>
</dbReference>
<dbReference type="InterPro" id="IPR010982">
    <property type="entry name" value="Lambda_DNA-bd_dom_sf"/>
</dbReference>
<dbReference type="InterPro" id="IPR011051">
    <property type="entry name" value="RmlC_Cupin_sf"/>
</dbReference>
<dbReference type="EMBL" id="VHLG01000003">
    <property type="protein sequence ID" value="TPW31570.1"/>
    <property type="molecule type" value="Genomic_DNA"/>
</dbReference>
<dbReference type="Gene3D" id="1.10.260.40">
    <property type="entry name" value="lambda repressor-like DNA-binding domains"/>
    <property type="match status" value="1"/>
</dbReference>
<dbReference type="AlphaFoldDB" id="A0A506UCC4"/>
<dbReference type="InterPro" id="IPR001387">
    <property type="entry name" value="Cro/C1-type_HTH"/>
</dbReference>